<protein>
    <submittedName>
        <fullName evidence="2">Uncharacterized protein</fullName>
    </submittedName>
</protein>
<feature type="region of interest" description="Disordered" evidence="1">
    <location>
        <begin position="372"/>
        <end position="415"/>
    </location>
</feature>
<name>A0A8K1FDX8_PYTOL</name>
<dbReference type="InterPro" id="IPR027417">
    <property type="entry name" value="P-loop_NTPase"/>
</dbReference>
<evidence type="ECO:0000256" key="1">
    <source>
        <dbReference type="SAM" id="MobiDB-lite"/>
    </source>
</evidence>
<feature type="region of interest" description="Disordered" evidence="1">
    <location>
        <begin position="290"/>
        <end position="310"/>
    </location>
</feature>
<comment type="caution">
    <text evidence="2">The sequence shown here is derived from an EMBL/GenBank/DDBJ whole genome shotgun (WGS) entry which is preliminary data.</text>
</comment>
<dbReference type="EMBL" id="SPLM01000148">
    <property type="protein sequence ID" value="TMW55318.1"/>
    <property type="molecule type" value="Genomic_DNA"/>
</dbReference>
<gene>
    <name evidence="2" type="ORF">Poli38472_013209</name>
</gene>
<organism evidence="2 3">
    <name type="scientific">Pythium oligandrum</name>
    <name type="common">Mycoparasitic fungus</name>
    <dbReference type="NCBI Taxonomy" id="41045"/>
    <lineage>
        <taxon>Eukaryota</taxon>
        <taxon>Sar</taxon>
        <taxon>Stramenopiles</taxon>
        <taxon>Oomycota</taxon>
        <taxon>Peronosporomycetes</taxon>
        <taxon>Pythiales</taxon>
        <taxon>Pythiaceae</taxon>
        <taxon>Pythium</taxon>
    </lineage>
</organism>
<evidence type="ECO:0000313" key="3">
    <source>
        <dbReference type="Proteomes" id="UP000794436"/>
    </source>
</evidence>
<dbReference type="SUPFAM" id="SSF52540">
    <property type="entry name" value="P-loop containing nucleoside triphosphate hydrolases"/>
    <property type="match status" value="1"/>
</dbReference>
<sequence length="415" mass="46703">MARSGGCTASIFWRLEEHNVVKWLLRGWSLNSLIDRDDDKIPGSLIIEGSPGIGKSTLLCLMAFHLVFKYKKRVFVYRSLGTAITALFYLGYEENETIDGEGKKVMTFHLENCGDTVARMIYDSLTQQYGPIWLLLDGFEKSRPPKDTRDFRLLSTSQQVDIKDRETEFMRACLLSAWTMNDLFKLGREAYGLMTEEMGERYYYTGGNARQFVRFREDKWCEQIHDRIAIAGKPPVRRSASDNDLIHELWRSIVKLDVGTDTSNVAFLQITVADKLDIDGKQLEAMNELFPPSSLDSTTEGNGGMDNEDDPKKPLYITVCPDLASCQALILHPPTAVDAARMVCRVYVGYYDQFSAKCSSSGPLSVPPTALKAIPRYNRRPNRPPPPNCGGGKRKAGDKSKAKESKAKIPRMPSQ</sequence>
<feature type="compositionally biased region" description="Basic and acidic residues" evidence="1">
    <location>
        <begin position="395"/>
        <end position="407"/>
    </location>
</feature>
<dbReference type="Proteomes" id="UP000794436">
    <property type="component" value="Unassembled WGS sequence"/>
</dbReference>
<proteinExistence type="predicted"/>
<evidence type="ECO:0000313" key="2">
    <source>
        <dbReference type="EMBL" id="TMW55318.1"/>
    </source>
</evidence>
<reference evidence="2" key="1">
    <citation type="submission" date="2019-03" db="EMBL/GenBank/DDBJ databases">
        <title>Long read genome sequence of the mycoparasitic Pythium oligandrum ATCC 38472 isolated from sugarbeet rhizosphere.</title>
        <authorList>
            <person name="Gaulin E."/>
        </authorList>
    </citation>
    <scope>NUCLEOTIDE SEQUENCE</scope>
    <source>
        <strain evidence="2">ATCC 38472_TT</strain>
    </source>
</reference>
<accession>A0A8K1FDX8</accession>
<dbReference type="AlphaFoldDB" id="A0A8K1FDX8"/>
<dbReference type="Gene3D" id="3.40.50.300">
    <property type="entry name" value="P-loop containing nucleotide triphosphate hydrolases"/>
    <property type="match status" value="1"/>
</dbReference>
<keyword evidence="3" id="KW-1185">Reference proteome</keyword>